<dbReference type="AlphaFoldDB" id="A0A8S0WWD1"/>
<dbReference type="SUPFAM" id="SSF54427">
    <property type="entry name" value="NTF2-like"/>
    <property type="match status" value="1"/>
</dbReference>
<dbReference type="InterPro" id="IPR037401">
    <property type="entry name" value="SnoaL-like"/>
</dbReference>
<evidence type="ECO:0000313" key="4">
    <source>
        <dbReference type="Proteomes" id="UP000467700"/>
    </source>
</evidence>
<dbReference type="Gene3D" id="3.10.450.50">
    <property type="match status" value="1"/>
</dbReference>
<evidence type="ECO:0000313" key="3">
    <source>
        <dbReference type="EMBL" id="CAA7260398.1"/>
    </source>
</evidence>
<sequence>MASPPQPDPSESPNGLFSVPEEPSSNLRAFLAYVDALHKWDHEAVMACFDDELEHRILPTSLGRPVRNRLQYGEFFKGMMPMFRKFRVTIHEVIESDDKIAVHASSKGESTLGTPYRNEYTLMITFVPPSPSSPGEPVEELPKMRHVKEFVDSAFSANFFSEEQAKMNAIAARV</sequence>
<proteinExistence type="predicted"/>
<dbReference type="OrthoDB" id="3758478at2759"/>
<gene>
    <name evidence="3" type="ORF">AAE3_LOCUS2642</name>
</gene>
<organism evidence="3 4">
    <name type="scientific">Cyclocybe aegerita</name>
    <name type="common">Black poplar mushroom</name>
    <name type="synonym">Agrocybe aegerita</name>
    <dbReference type="NCBI Taxonomy" id="1973307"/>
    <lineage>
        <taxon>Eukaryota</taxon>
        <taxon>Fungi</taxon>
        <taxon>Dikarya</taxon>
        <taxon>Basidiomycota</taxon>
        <taxon>Agaricomycotina</taxon>
        <taxon>Agaricomycetes</taxon>
        <taxon>Agaricomycetidae</taxon>
        <taxon>Agaricales</taxon>
        <taxon>Agaricineae</taxon>
        <taxon>Bolbitiaceae</taxon>
        <taxon>Cyclocybe</taxon>
    </lineage>
</organism>
<accession>A0A8S0WWD1</accession>
<evidence type="ECO:0000259" key="2">
    <source>
        <dbReference type="Pfam" id="PF12680"/>
    </source>
</evidence>
<reference evidence="3 4" key="1">
    <citation type="submission" date="2020-01" db="EMBL/GenBank/DDBJ databases">
        <authorList>
            <person name="Gupta K D."/>
        </authorList>
    </citation>
    <scope>NUCLEOTIDE SEQUENCE [LARGE SCALE GENOMIC DNA]</scope>
</reference>
<dbReference type="Pfam" id="PF12680">
    <property type="entry name" value="SnoaL_2"/>
    <property type="match status" value="1"/>
</dbReference>
<dbReference type="PANTHER" id="PTHR39598">
    <property type="entry name" value="AUSTINOL SYNTHESIS PROTEIN F-RELATED"/>
    <property type="match status" value="1"/>
</dbReference>
<evidence type="ECO:0000256" key="1">
    <source>
        <dbReference type="SAM" id="MobiDB-lite"/>
    </source>
</evidence>
<dbReference type="InterPro" id="IPR032710">
    <property type="entry name" value="NTF2-like_dom_sf"/>
</dbReference>
<dbReference type="PANTHER" id="PTHR39598:SF1">
    <property type="entry name" value="AUSTINOID BIOSYNTHESIS CLUSTERS PROTEIN F-RELATED"/>
    <property type="match status" value="1"/>
</dbReference>
<dbReference type="EMBL" id="CACVBS010000029">
    <property type="protein sequence ID" value="CAA7260398.1"/>
    <property type="molecule type" value="Genomic_DNA"/>
</dbReference>
<comment type="caution">
    <text evidence="3">The sequence shown here is derived from an EMBL/GenBank/DDBJ whole genome shotgun (WGS) entry which is preliminary data.</text>
</comment>
<dbReference type="Proteomes" id="UP000467700">
    <property type="component" value="Unassembled WGS sequence"/>
</dbReference>
<name>A0A8S0WWD1_CYCAE</name>
<feature type="compositionally biased region" description="Pro residues" evidence="1">
    <location>
        <begin position="1"/>
        <end position="10"/>
    </location>
</feature>
<keyword evidence="4" id="KW-1185">Reference proteome</keyword>
<protein>
    <recommendedName>
        <fullName evidence="2">SnoaL-like domain-containing protein</fullName>
    </recommendedName>
</protein>
<feature type="region of interest" description="Disordered" evidence="1">
    <location>
        <begin position="1"/>
        <end position="21"/>
    </location>
</feature>
<dbReference type="InterPro" id="IPR050977">
    <property type="entry name" value="Fungal_Meroterpenoid_Isomerase"/>
</dbReference>
<feature type="domain" description="SnoaL-like" evidence="2">
    <location>
        <begin position="32"/>
        <end position="126"/>
    </location>
</feature>